<reference evidence="1" key="1">
    <citation type="journal article" date="2014" name="Int. J. Syst. Evol. Microbiol.">
        <title>Complete genome sequence of Corynebacterium casei LMG S-19264T (=DSM 44701T), isolated from a smear-ripened cheese.</title>
        <authorList>
            <consortium name="US DOE Joint Genome Institute (JGI-PGF)"/>
            <person name="Walter F."/>
            <person name="Albersmeier A."/>
            <person name="Kalinowski J."/>
            <person name="Ruckert C."/>
        </authorList>
    </citation>
    <scope>NUCLEOTIDE SEQUENCE</scope>
    <source>
        <strain evidence="1">CGMCC 1.15095</strain>
    </source>
</reference>
<dbReference type="AlphaFoldDB" id="A0A916X608"/>
<dbReference type="Proteomes" id="UP000608154">
    <property type="component" value="Unassembled WGS sequence"/>
</dbReference>
<protein>
    <submittedName>
        <fullName evidence="1">Uncharacterized protein</fullName>
    </submittedName>
</protein>
<sequence>MEESGGATRSVPVGADTYPASVGKYKGSDIDCIAAGVLAPVSFLSSYASAIGRSQMLDPHHSRTQYRFRLRLHPMLQPPGEPGIDRAGRLGAARRERHIGPGRCSQNLTIRSPASAFANRRKRFDRDAATSEEGATFRQVFAQVGELATRGPTRRISKP</sequence>
<evidence type="ECO:0000313" key="1">
    <source>
        <dbReference type="EMBL" id="GGC05183.1"/>
    </source>
</evidence>
<reference evidence="1" key="2">
    <citation type="submission" date="2020-09" db="EMBL/GenBank/DDBJ databases">
        <authorList>
            <person name="Sun Q."/>
            <person name="Zhou Y."/>
        </authorList>
    </citation>
    <scope>NUCLEOTIDE SEQUENCE</scope>
    <source>
        <strain evidence="1">CGMCC 1.15095</strain>
    </source>
</reference>
<name>A0A916X608_9SPHN</name>
<dbReference type="EMBL" id="BMHK01000015">
    <property type="protein sequence ID" value="GGC05183.1"/>
    <property type="molecule type" value="Genomic_DNA"/>
</dbReference>
<gene>
    <name evidence="1" type="ORF">GCM10011494_24710</name>
</gene>
<evidence type="ECO:0000313" key="2">
    <source>
        <dbReference type="Proteomes" id="UP000608154"/>
    </source>
</evidence>
<keyword evidence="2" id="KW-1185">Reference proteome</keyword>
<proteinExistence type="predicted"/>
<comment type="caution">
    <text evidence="1">The sequence shown here is derived from an EMBL/GenBank/DDBJ whole genome shotgun (WGS) entry which is preliminary data.</text>
</comment>
<accession>A0A916X608</accession>
<organism evidence="1 2">
    <name type="scientific">Novosphingobium endophyticum</name>
    <dbReference type="NCBI Taxonomy" id="1955250"/>
    <lineage>
        <taxon>Bacteria</taxon>
        <taxon>Pseudomonadati</taxon>
        <taxon>Pseudomonadota</taxon>
        <taxon>Alphaproteobacteria</taxon>
        <taxon>Sphingomonadales</taxon>
        <taxon>Sphingomonadaceae</taxon>
        <taxon>Novosphingobium</taxon>
    </lineage>
</organism>